<comment type="catalytic activity">
    <reaction evidence="1">
        <text>[protein]-peptidylproline (omega=180) = [protein]-peptidylproline (omega=0)</text>
        <dbReference type="Rhea" id="RHEA:16237"/>
        <dbReference type="Rhea" id="RHEA-COMP:10747"/>
        <dbReference type="Rhea" id="RHEA-COMP:10748"/>
        <dbReference type="ChEBI" id="CHEBI:83833"/>
        <dbReference type="ChEBI" id="CHEBI:83834"/>
        <dbReference type="EC" id="5.2.1.8"/>
    </reaction>
</comment>
<keyword evidence="3" id="KW-0732">Signal</keyword>
<evidence type="ECO:0000256" key="6">
    <source>
        <dbReference type="PROSITE-ProRule" id="PRU00278"/>
    </source>
</evidence>
<dbReference type="Gene3D" id="1.10.4030.10">
    <property type="entry name" value="Porin chaperone SurA, peptide-binding domain"/>
    <property type="match status" value="1"/>
</dbReference>
<evidence type="ECO:0000256" key="5">
    <source>
        <dbReference type="ARBA" id="ARBA00023235"/>
    </source>
</evidence>
<evidence type="ECO:0000259" key="8">
    <source>
        <dbReference type="PROSITE" id="PS50198"/>
    </source>
</evidence>
<evidence type="ECO:0000256" key="4">
    <source>
        <dbReference type="ARBA" id="ARBA00023110"/>
    </source>
</evidence>
<keyword evidence="7" id="KW-0472">Membrane</keyword>
<proteinExistence type="predicted"/>
<keyword evidence="10" id="KW-1185">Reference proteome</keyword>
<evidence type="ECO:0000256" key="7">
    <source>
        <dbReference type="SAM" id="Phobius"/>
    </source>
</evidence>
<evidence type="ECO:0000313" key="10">
    <source>
        <dbReference type="Proteomes" id="UP000319671"/>
    </source>
</evidence>
<dbReference type="GO" id="GO:0003755">
    <property type="term" value="F:peptidyl-prolyl cis-trans isomerase activity"/>
    <property type="evidence" value="ECO:0007669"/>
    <property type="project" value="UniProtKB-KW"/>
</dbReference>
<dbReference type="InterPro" id="IPR050245">
    <property type="entry name" value="PrsA_foldase"/>
</dbReference>
<dbReference type="Pfam" id="PF13145">
    <property type="entry name" value="Rotamase_2"/>
    <property type="match status" value="1"/>
</dbReference>
<feature type="transmembrane region" description="Helical" evidence="7">
    <location>
        <begin position="6"/>
        <end position="25"/>
    </location>
</feature>
<evidence type="ECO:0000256" key="3">
    <source>
        <dbReference type="ARBA" id="ARBA00022729"/>
    </source>
</evidence>
<dbReference type="RefSeq" id="WP_144568546.1">
    <property type="nucleotide sequence ID" value="NZ_VIVN01000027.1"/>
</dbReference>
<dbReference type="PANTHER" id="PTHR47245:SF1">
    <property type="entry name" value="FOLDASE PROTEIN PRSA"/>
    <property type="match status" value="1"/>
</dbReference>
<keyword evidence="4 6" id="KW-0697">Rotamase</keyword>
<organism evidence="9 10">
    <name type="scientific">Neobacillus bataviensis</name>
    <dbReference type="NCBI Taxonomy" id="220685"/>
    <lineage>
        <taxon>Bacteria</taxon>
        <taxon>Bacillati</taxon>
        <taxon>Bacillota</taxon>
        <taxon>Bacilli</taxon>
        <taxon>Bacillales</taxon>
        <taxon>Bacillaceae</taxon>
        <taxon>Neobacillus</taxon>
    </lineage>
</organism>
<dbReference type="AlphaFoldDB" id="A0A561CFB7"/>
<dbReference type="EC" id="5.2.1.8" evidence="2"/>
<dbReference type="Proteomes" id="UP000319671">
    <property type="component" value="Unassembled WGS sequence"/>
</dbReference>
<evidence type="ECO:0000256" key="1">
    <source>
        <dbReference type="ARBA" id="ARBA00000971"/>
    </source>
</evidence>
<dbReference type="PANTHER" id="PTHR47245">
    <property type="entry name" value="PEPTIDYLPROLYL ISOMERASE"/>
    <property type="match status" value="1"/>
</dbReference>
<dbReference type="PROSITE" id="PS50198">
    <property type="entry name" value="PPIC_PPIASE_2"/>
    <property type="match status" value="1"/>
</dbReference>
<dbReference type="Gene3D" id="3.10.50.40">
    <property type="match status" value="1"/>
</dbReference>
<dbReference type="InterPro" id="IPR027304">
    <property type="entry name" value="Trigger_fact/SurA_dom_sf"/>
</dbReference>
<keyword evidence="7" id="KW-0812">Transmembrane</keyword>
<evidence type="ECO:0000256" key="2">
    <source>
        <dbReference type="ARBA" id="ARBA00013194"/>
    </source>
</evidence>
<comment type="caution">
    <text evidence="9">The sequence shown here is derived from an EMBL/GenBank/DDBJ whole genome shotgun (WGS) entry which is preliminary data.</text>
</comment>
<sequence>MGKKQLWMIIAALVFINCLTVAFFLTRVNEVNGLAANDEAVATVGKKEISRQAWLNELEAKYGKDVLKEMVNQKVIEEMAAKYNIKVSDQDVGREYRILQTTYNTFSQKNHQNETKWKEQIRSSLLLEEILTKDVSVSNRELKRYYTKNKNLFSVPAAYHLSHIVVKTKKEAETAAKELAHGSSFSAMAMERSLEEFSANEGGDIGYISEGDESFPKQYITAAKKLKTKAVSKPIKVKEGYALLKLDGKISGKSYSYNEVKDQIRRQIALEQMKTPASASILWDEAKVNWFYGDKDPN</sequence>
<reference evidence="9 10" key="1">
    <citation type="submission" date="2019-06" db="EMBL/GenBank/DDBJ databases">
        <title>Sorghum-associated microbial communities from plants grown in Nebraska, USA.</title>
        <authorList>
            <person name="Schachtman D."/>
        </authorList>
    </citation>
    <scope>NUCLEOTIDE SEQUENCE [LARGE SCALE GENOMIC DNA]</scope>
    <source>
        <strain evidence="9 10">2482</strain>
    </source>
</reference>
<feature type="domain" description="PpiC" evidence="8">
    <location>
        <begin position="156"/>
        <end position="248"/>
    </location>
</feature>
<keyword evidence="7" id="KW-1133">Transmembrane helix</keyword>
<dbReference type="InterPro" id="IPR000297">
    <property type="entry name" value="PPIase_PpiC"/>
</dbReference>
<name>A0A561CFB7_9BACI</name>
<dbReference type="InterPro" id="IPR046357">
    <property type="entry name" value="PPIase_dom_sf"/>
</dbReference>
<protein>
    <recommendedName>
        <fullName evidence="2">peptidylprolyl isomerase</fullName>
        <ecNumber evidence="2">5.2.1.8</ecNumber>
    </recommendedName>
</protein>
<accession>A0A561CFB7</accession>
<dbReference type="SUPFAM" id="SSF109998">
    <property type="entry name" value="Triger factor/SurA peptide-binding domain-like"/>
    <property type="match status" value="1"/>
</dbReference>
<keyword evidence="5 6" id="KW-0413">Isomerase</keyword>
<evidence type="ECO:0000313" key="9">
    <source>
        <dbReference type="EMBL" id="TWD89558.1"/>
    </source>
</evidence>
<dbReference type="SUPFAM" id="SSF54534">
    <property type="entry name" value="FKBP-like"/>
    <property type="match status" value="1"/>
</dbReference>
<gene>
    <name evidence="9" type="ORF">FB550_1279</name>
</gene>
<dbReference type="EMBL" id="VIVN01000027">
    <property type="protein sequence ID" value="TWD89558.1"/>
    <property type="molecule type" value="Genomic_DNA"/>
</dbReference>